<proteinExistence type="predicted"/>
<reference evidence="2" key="1">
    <citation type="submission" date="2022-11" db="UniProtKB">
        <authorList>
            <consortium name="WormBaseParasite"/>
        </authorList>
    </citation>
    <scope>IDENTIFICATION</scope>
</reference>
<evidence type="ECO:0000313" key="2">
    <source>
        <dbReference type="WBParaSite" id="jg6837.2"/>
    </source>
</evidence>
<name>A0A915EJ07_9BILA</name>
<sequence length="116" mass="13308">MIPLISESPSTNVTFLVDFALKNEACMLDKGFSSTWKAIQMWVKSDGSPDLEYLVDNYGGSSVPILLADSSSDYKIMPLSEFVDKYLRNRLDVAYLKDWHFQSQFPMLMSMIYLLF</sequence>
<dbReference type="Proteomes" id="UP000887574">
    <property type="component" value="Unplaced"/>
</dbReference>
<dbReference type="AlphaFoldDB" id="A0A915EJ07"/>
<protein>
    <submittedName>
        <fullName evidence="2">Uncharacterized protein</fullName>
    </submittedName>
</protein>
<evidence type="ECO:0000313" key="1">
    <source>
        <dbReference type="Proteomes" id="UP000887574"/>
    </source>
</evidence>
<keyword evidence="1" id="KW-1185">Reference proteome</keyword>
<organism evidence="1 2">
    <name type="scientific">Ditylenchus dipsaci</name>
    <dbReference type="NCBI Taxonomy" id="166011"/>
    <lineage>
        <taxon>Eukaryota</taxon>
        <taxon>Metazoa</taxon>
        <taxon>Ecdysozoa</taxon>
        <taxon>Nematoda</taxon>
        <taxon>Chromadorea</taxon>
        <taxon>Rhabditida</taxon>
        <taxon>Tylenchina</taxon>
        <taxon>Tylenchomorpha</taxon>
        <taxon>Sphaerularioidea</taxon>
        <taxon>Anguinidae</taxon>
        <taxon>Anguininae</taxon>
        <taxon>Ditylenchus</taxon>
    </lineage>
</organism>
<dbReference type="SUPFAM" id="SSF51197">
    <property type="entry name" value="Clavaminate synthase-like"/>
    <property type="match status" value="1"/>
</dbReference>
<dbReference type="WBParaSite" id="jg6837.2">
    <property type="protein sequence ID" value="jg6837.2"/>
    <property type="gene ID" value="jg6837"/>
</dbReference>
<accession>A0A915EJ07</accession>
<dbReference type="Gene3D" id="2.60.120.650">
    <property type="entry name" value="Cupin"/>
    <property type="match status" value="1"/>
</dbReference>